<evidence type="ECO:0000313" key="2">
    <source>
        <dbReference type="Proteomes" id="UP001500635"/>
    </source>
</evidence>
<protein>
    <recommendedName>
        <fullName evidence="3">DUF4439 domain-containing protein</fullName>
    </recommendedName>
</protein>
<evidence type="ECO:0008006" key="3">
    <source>
        <dbReference type="Google" id="ProtNLM"/>
    </source>
</evidence>
<sequence length="140" mass="15403">MHAPARHRTGRGMDFDEMRELAHERIAGRRGMLLDGDPIEELARAHERHAERLDRAADGLREVGWKNALGDTVEGRTVTTNYRASATAGPQSLRAALISQADASRAIAEGLRAVHTELADTEKVGYTQIYYAAQHSTQAN</sequence>
<comment type="caution">
    <text evidence="1">The sequence shown here is derived from an EMBL/GenBank/DDBJ whole genome shotgun (WGS) entry which is preliminary data.</text>
</comment>
<accession>A0ABP8JK20</accession>
<organism evidence="1 2">
    <name type="scientific">Tsukamurella soli</name>
    <dbReference type="NCBI Taxonomy" id="644556"/>
    <lineage>
        <taxon>Bacteria</taxon>
        <taxon>Bacillati</taxon>
        <taxon>Actinomycetota</taxon>
        <taxon>Actinomycetes</taxon>
        <taxon>Mycobacteriales</taxon>
        <taxon>Tsukamurellaceae</taxon>
        <taxon>Tsukamurella</taxon>
    </lineage>
</organism>
<proteinExistence type="predicted"/>
<keyword evidence="2" id="KW-1185">Reference proteome</keyword>
<dbReference type="Proteomes" id="UP001500635">
    <property type="component" value="Unassembled WGS sequence"/>
</dbReference>
<name>A0ABP8JK20_9ACTN</name>
<evidence type="ECO:0000313" key="1">
    <source>
        <dbReference type="EMBL" id="GAA4392103.1"/>
    </source>
</evidence>
<reference evidence="2" key="1">
    <citation type="journal article" date="2019" name="Int. J. Syst. Evol. Microbiol.">
        <title>The Global Catalogue of Microorganisms (GCM) 10K type strain sequencing project: providing services to taxonomists for standard genome sequencing and annotation.</title>
        <authorList>
            <consortium name="The Broad Institute Genomics Platform"/>
            <consortium name="The Broad Institute Genome Sequencing Center for Infectious Disease"/>
            <person name="Wu L."/>
            <person name="Ma J."/>
        </authorList>
    </citation>
    <scope>NUCLEOTIDE SEQUENCE [LARGE SCALE GENOMIC DNA]</scope>
    <source>
        <strain evidence="2">JCM 17688</strain>
    </source>
</reference>
<gene>
    <name evidence="1" type="ORF">GCM10023147_21670</name>
</gene>
<dbReference type="EMBL" id="BAABFR010000027">
    <property type="protein sequence ID" value="GAA4392103.1"/>
    <property type="molecule type" value="Genomic_DNA"/>
</dbReference>